<name>A0A9I9DLF1_CUCME</name>
<organism evidence="2">
    <name type="scientific">Cucumis melo</name>
    <name type="common">Muskmelon</name>
    <dbReference type="NCBI Taxonomy" id="3656"/>
    <lineage>
        <taxon>Eukaryota</taxon>
        <taxon>Viridiplantae</taxon>
        <taxon>Streptophyta</taxon>
        <taxon>Embryophyta</taxon>
        <taxon>Tracheophyta</taxon>
        <taxon>Spermatophyta</taxon>
        <taxon>Magnoliopsida</taxon>
        <taxon>eudicotyledons</taxon>
        <taxon>Gunneridae</taxon>
        <taxon>Pentapetalae</taxon>
        <taxon>rosids</taxon>
        <taxon>fabids</taxon>
        <taxon>Cucurbitales</taxon>
        <taxon>Cucurbitaceae</taxon>
        <taxon>Benincaseae</taxon>
        <taxon>Cucumis</taxon>
    </lineage>
</organism>
<dbReference type="AlphaFoldDB" id="A0A9I9DLF1"/>
<dbReference type="EnsemblPlants" id="MELO3C020323.2.1">
    <property type="protein sequence ID" value="MELO3C020323.2.1"/>
    <property type="gene ID" value="MELO3C020323.2"/>
</dbReference>
<evidence type="ECO:0000313" key="2">
    <source>
        <dbReference type="EnsemblPlants" id="MELO3C020323.2.1"/>
    </source>
</evidence>
<protein>
    <submittedName>
        <fullName evidence="2">Uncharacterized protein</fullName>
    </submittedName>
</protein>
<dbReference type="Gramene" id="MELO3C020323.2.1">
    <property type="protein sequence ID" value="MELO3C020323.2.1"/>
    <property type="gene ID" value="MELO3C020323.2"/>
</dbReference>
<accession>A0A9I9DLF1</accession>
<sequence>MEERLTTGAFHALDCPHYGLGPSRLRRTTYEGGEATTRTKERQRAAESQGCISIYRGVWAETADRSRKKKFGNGRGRR</sequence>
<feature type="region of interest" description="Disordered" evidence="1">
    <location>
        <begin position="23"/>
        <end position="47"/>
    </location>
</feature>
<evidence type="ECO:0000256" key="1">
    <source>
        <dbReference type="SAM" id="MobiDB-lite"/>
    </source>
</evidence>
<reference evidence="2" key="1">
    <citation type="submission" date="2023-03" db="UniProtKB">
        <authorList>
            <consortium name="EnsemblPlants"/>
        </authorList>
    </citation>
    <scope>IDENTIFICATION</scope>
</reference>
<proteinExistence type="predicted"/>